<dbReference type="EMBL" id="JARQWQ010000010">
    <property type="protein sequence ID" value="KAK2569235.1"/>
    <property type="molecule type" value="Genomic_DNA"/>
</dbReference>
<evidence type="ECO:0000256" key="1">
    <source>
        <dbReference type="ARBA" id="ARBA00009237"/>
    </source>
</evidence>
<keyword evidence="8 15" id="KW-0472">Membrane</keyword>
<sequence>MKGEGFWGLCSQEGRLTSYLLNTTRYSNQFRPARSHDHPVNVKHSLILRRIVKLEEKHLKIVLDVRIKMQWRDVNLMWNTSEYGNIKQINLEAGDIWTPQIILYNSADTDSSDTPSFRATVTHEGNVIWVIPMITKSSCQINVKNFPLDEQMCRLTFGSWNYGISKLNITPANQYVFTEEYLPNGEWTLISASSEGSLMSHFCCKSLVSGVSYVFHVRRRSLFYVTNFIVPCALISVMTLLLFLMPEVTGERMAVGVTILLSLAVFFLMVEEKMPVAENLPLIGKYYCCTIIEVSMALAAMCHVLRFVHNRPYALPDWVEKYILGYLARIVFYKRGSIMAEAENTVNTRTQLNHRDSSETDDEGTKAGMTMNKWKKLVHKGKRLEQPAAESRAVKILADIVKQQDKTDKLQEQWIMAANVINRFFIWLFLASIVITLIAVFAVDTTRFET</sequence>
<dbReference type="PRINTS" id="PR00254">
    <property type="entry name" value="NICOTINICR"/>
</dbReference>
<evidence type="ECO:0000256" key="11">
    <source>
        <dbReference type="ARBA" id="ARBA00023180"/>
    </source>
</evidence>
<evidence type="ECO:0000256" key="8">
    <source>
        <dbReference type="ARBA" id="ARBA00023136"/>
    </source>
</evidence>
<evidence type="ECO:0000259" key="16">
    <source>
        <dbReference type="Pfam" id="PF02931"/>
    </source>
</evidence>
<evidence type="ECO:0000256" key="6">
    <source>
        <dbReference type="ARBA" id="ARBA00023018"/>
    </source>
</evidence>
<feature type="transmembrane region" description="Helical" evidence="15">
    <location>
        <begin position="253"/>
        <end position="270"/>
    </location>
</feature>
<evidence type="ECO:0000256" key="2">
    <source>
        <dbReference type="ARBA" id="ARBA00022448"/>
    </source>
</evidence>
<keyword evidence="5 15" id="KW-1133">Transmembrane helix</keyword>
<dbReference type="InterPro" id="IPR006201">
    <property type="entry name" value="Neur_channel"/>
</dbReference>
<dbReference type="InterPro" id="IPR038050">
    <property type="entry name" value="Neuro_actylchol_rec"/>
</dbReference>
<keyword evidence="13 15" id="KW-0407">Ion channel</keyword>
<name>A0AAD9QXI5_ACRCE</name>
<keyword evidence="12" id="KW-1071">Ligand-gated ion channel</keyword>
<keyword evidence="9" id="KW-1015">Disulfide bond</keyword>
<dbReference type="GO" id="GO:0045211">
    <property type="term" value="C:postsynaptic membrane"/>
    <property type="evidence" value="ECO:0007669"/>
    <property type="project" value="InterPro"/>
</dbReference>
<evidence type="ECO:0000256" key="5">
    <source>
        <dbReference type="ARBA" id="ARBA00022989"/>
    </source>
</evidence>
<comment type="similarity">
    <text evidence="1">Belongs to the ligand-gated ion channel (TC 1.A.9) family. Acetylcholine receptor (TC 1.A.9.1) subfamily.</text>
</comment>
<dbReference type="GO" id="GO:0022848">
    <property type="term" value="F:acetylcholine-gated monoatomic cation-selective channel activity"/>
    <property type="evidence" value="ECO:0007669"/>
    <property type="project" value="InterPro"/>
</dbReference>
<gene>
    <name evidence="18" type="ORF">P5673_006139</name>
</gene>
<dbReference type="Proteomes" id="UP001249851">
    <property type="component" value="Unassembled WGS sequence"/>
</dbReference>
<reference evidence="18" key="2">
    <citation type="journal article" date="2023" name="Science">
        <title>Genomic signatures of disease resistance in endangered staghorn corals.</title>
        <authorList>
            <person name="Vollmer S.V."/>
            <person name="Selwyn J.D."/>
            <person name="Despard B.A."/>
            <person name="Roesel C.L."/>
        </authorList>
    </citation>
    <scope>NUCLEOTIDE SEQUENCE</scope>
    <source>
        <strain evidence="18">K2</strain>
    </source>
</reference>
<feature type="transmembrane region" description="Helical" evidence="15">
    <location>
        <begin position="282"/>
        <end position="305"/>
    </location>
</feature>
<evidence type="ECO:0000256" key="15">
    <source>
        <dbReference type="RuleBase" id="RU000687"/>
    </source>
</evidence>
<dbReference type="SUPFAM" id="SSF63712">
    <property type="entry name" value="Nicotinic receptor ligand binding domain-like"/>
    <property type="match status" value="1"/>
</dbReference>
<dbReference type="InterPro" id="IPR036719">
    <property type="entry name" value="Neuro-gated_channel_TM_sf"/>
</dbReference>
<evidence type="ECO:0000259" key="17">
    <source>
        <dbReference type="Pfam" id="PF02932"/>
    </source>
</evidence>
<feature type="transmembrane region" description="Helical" evidence="15">
    <location>
        <begin position="222"/>
        <end position="244"/>
    </location>
</feature>
<dbReference type="AlphaFoldDB" id="A0AAD9QXI5"/>
<evidence type="ECO:0000256" key="12">
    <source>
        <dbReference type="ARBA" id="ARBA00023286"/>
    </source>
</evidence>
<evidence type="ECO:0000256" key="13">
    <source>
        <dbReference type="ARBA" id="ARBA00023303"/>
    </source>
</evidence>
<dbReference type="InterPro" id="IPR018000">
    <property type="entry name" value="Neurotransmitter_ion_chnl_CS"/>
</dbReference>
<dbReference type="FunFam" id="2.70.170.10:FF:000016">
    <property type="entry name" value="Nicotinic acetylcholine receptor subunit"/>
    <property type="match status" value="1"/>
</dbReference>
<feature type="domain" description="Neurotransmitter-gated ion-channel transmembrane" evidence="17">
    <location>
        <begin position="229"/>
        <end position="437"/>
    </location>
</feature>
<dbReference type="InterPro" id="IPR006202">
    <property type="entry name" value="Neur_chan_lig-bd"/>
</dbReference>
<dbReference type="CDD" id="cd19051">
    <property type="entry name" value="LGIC_TM_cation"/>
    <property type="match status" value="1"/>
</dbReference>
<keyword evidence="6" id="KW-0770">Synapse</keyword>
<evidence type="ECO:0000313" key="19">
    <source>
        <dbReference type="Proteomes" id="UP001249851"/>
    </source>
</evidence>
<organism evidence="18 19">
    <name type="scientific">Acropora cervicornis</name>
    <name type="common">Staghorn coral</name>
    <dbReference type="NCBI Taxonomy" id="6130"/>
    <lineage>
        <taxon>Eukaryota</taxon>
        <taxon>Metazoa</taxon>
        <taxon>Cnidaria</taxon>
        <taxon>Anthozoa</taxon>
        <taxon>Hexacorallia</taxon>
        <taxon>Scleractinia</taxon>
        <taxon>Astrocoeniina</taxon>
        <taxon>Acroporidae</taxon>
        <taxon>Acropora</taxon>
    </lineage>
</organism>
<dbReference type="Gene3D" id="2.70.170.10">
    <property type="entry name" value="Neurotransmitter-gated ion-channel ligand-binding domain"/>
    <property type="match status" value="1"/>
</dbReference>
<dbReference type="PROSITE" id="PS00236">
    <property type="entry name" value="NEUROTR_ION_CHANNEL"/>
    <property type="match status" value="1"/>
</dbReference>
<feature type="domain" description="Neurotransmitter-gated ion-channel ligand-binding" evidence="16">
    <location>
        <begin position="14"/>
        <end position="220"/>
    </location>
</feature>
<keyword evidence="10 18" id="KW-0675">Receptor</keyword>
<dbReference type="GO" id="GO:0004888">
    <property type="term" value="F:transmembrane signaling receptor activity"/>
    <property type="evidence" value="ECO:0007669"/>
    <property type="project" value="InterPro"/>
</dbReference>
<keyword evidence="2 15" id="KW-0813">Transport</keyword>
<evidence type="ECO:0000256" key="4">
    <source>
        <dbReference type="ARBA" id="ARBA00022692"/>
    </source>
</evidence>
<feature type="transmembrane region" description="Helical" evidence="15">
    <location>
        <begin position="424"/>
        <end position="443"/>
    </location>
</feature>
<dbReference type="Gene3D" id="1.20.58.390">
    <property type="entry name" value="Neurotransmitter-gated ion-channel transmembrane domain"/>
    <property type="match status" value="2"/>
</dbReference>
<dbReference type="FunFam" id="1.20.58.390:FF:000043">
    <property type="entry name" value="AcetylCholine Receptor"/>
    <property type="match status" value="1"/>
</dbReference>
<keyword evidence="7 15" id="KW-0406">Ion transport</keyword>
<evidence type="ECO:0000256" key="14">
    <source>
        <dbReference type="ARBA" id="ARBA00034099"/>
    </source>
</evidence>
<comment type="subcellular location">
    <subcellularLocation>
        <location evidence="14">Synaptic cell membrane</location>
        <topology evidence="14">Multi-pass membrane protein</topology>
    </subcellularLocation>
</comment>
<comment type="caution">
    <text evidence="18">The sequence shown here is derived from an EMBL/GenBank/DDBJ whole genome shotgun (WGS) entry which is preliminary data.</text>
</comment>
<dbReference type="InterPro" id="IPR002394">
    <property type="entry name" value="Nicotinic_acetylcholine_rcpt"/>
</dbReference>
<protein>
    <submittedName>
        <fullName evidence="18">Neuronal acetylcholine receptor subunit alpha-10</fullName>
    </submittedName>
</protein>
<dbReference type="Pfam" id="PF02932">
    <property type="entry name" value="Neur_chan_memb"/>
    <property type="match status" value="1"/>
</dbReference>
<reference evidence="18" key="1">
    <citation type="journal article" date="2023" name="G3 (Bethesda)">
        <title>Whole genome assembly and annotation of the endangered Caribbean coral Acropora cervicornis.</title>
        <authorList>
            <person name="Selwyn J.D."/>
            <person name="Vollmer S.V."/>
        </authorList>
    </citation>
    <scope>NUCLEOTIDE SEQUENCE</scope>
    <source>
        <strain evidence="18">K2</strain>
    </source>
</reference>
<evidence type="ECO:0000256" key="3">
    <source>
        <dbReference type="ARBA" id="ARBA00022475"/>
    </source>
</evidence>
<dbReference type="InterPro" id="IPR036734">
    <property type="entry name" value="Neur_chan_lig-bd_sf"/>
</dbReference>
<accession>A0AAD9QXI5</accession>
<keyword evidence="11" id="KW-0325">Glycoprotein</keyword>
<dbReference type="Pfam" id="PF02931">
    <property type="entry name" value="Neur_chan_LBD"/>
    <property type="match status" value="1"/>
</dbReference>
<dbReference type="InterPro" id="IPR006029">
    <property type="entry name" value="Neurotrans-gated_channel_TM"/>
</dbReference>
<keyword evidence="3" id="KW-1003">Cell membrane</keyword>
<evidence type="ECO:0000256" key="10">
    <source>
        <dbReference type="ARBA" id="ARBA00023170"/>
    </source>
</evidence>
<evidence type="ECO:0000313" key="18">
    <source>
        <dbReference type="EMBL" id="KAK2569235.1"/>
    </source>
</evidence>
<dbReference type="CDD" id="cd18997">
    <property type="entry name" value="LGIC_ECD_nAChR"/>
    <property type="match status" value="1"/>
</dbReference>
<keyword evidence="4 15" id="KW-0812">Transmembrane</keyword>
<dbReference type="PANTHER" id="PTHR18945">
    <property type="entry name" value="NEUROTRANSMITTER GATED ION CHANNEL"/>
    <property type="match status" value="1"/>
</dbReference>
<dbReference type="PRINTS" id="PR00252">
    <property type="entry name" value="NRIONCHANNEL"/>
</dbReference>
<evidence type="ECO:0000256" key="7">
    <source>
        <dbReference type="ARBA" id="ARBA00023065"/>
    </source>
</evidence>
<keyword evidence="19" id="KW-1185">Reference proteome</keyword>
<evidence type="ECO:0000256" key="9">
    <source>
        <dbReference type="ARBA" id="ARBA00023157"/>
    </source>
</evidence>
<dbReference type="SUPFAM" id="SSF90112">
    <property type="entry name" value="Neurotransmitter-gated ion-channel transmembrane pore"/>
    <property type="match status" value="1"/>
</dbReference>
<proteinExistence type="inferred from homology"/>